<proteinExistence type="inferred from homology"/>
<dbReference type="RefSeq" id="WP_035095575.1">
    <property type="nucleotide sequence ID" value="NZ_JAKETQ010000001.1"/>
</dbReference>
<comment type="cofactor">
    <cofactor evidence="7">
        <name>Zn(2+)</name>
        <dbReference type="ChEBI" id="CHEBI:29105"/>
    </cofactor>
    <text evidence="7">Binds 1 zinc ion per subunit.</text>
</comment>
<keyword evidence="2" id="KW-0678">Repressor</keyword>
<dbReference type="SUPFAM" id="SSF46785">
    <property type="entry name" value="Winged helix' DNA-binding domain"/>
    <property type="match status" value="1"/>
</dbReference>
<dbReference type="PANTHER" id="PTHR33202:SF6">
    <property type="entry name" value="ZINC UPTAKE REGULATION PROTEIN"/>
    <property type="match status" value="1"/>
</dbReference>
<dbReference type="Pfam" id="PF01475">
    <property type="entry name" value="FUR"/>
    <property type="match status" value="1"/>
</dbReference>
<reference evidence="8" key="1">
    <citation type="submission" date="2022-03" db="EMBL/GenBank/DDBJ databases">
        <title>The complete genome sequence of a Methyloterrigena soli.</title>
        <authorList>
            <person name="Zi Z."/>
        </authorList>
    </citation>
    <scope>NUCLEOTIDE SEQUENCE</scope>
    <source>
        <strain evidence="8">M48</strain>
    </source>
</reference>
<dbReference type="Gene3D" id="1.10.10.10">
    <property type="entry name" value="Winged helix-like DNA-binding domain superfamily/Winged helix DNA-binding domain"/>
    <property type="match status" value="1"/>
</dbReference>
<evidence type="ECO:0000256" key="1">
    <source>
        <dbReference type="ARBA" id="ARBA00007957"/>
    </source>
</evidence>
<feature type="binding site" evidence="7">
    <location>
        <position position="135"/>
    </location>
    <ligand>
        <name>Zn(2+)</name>
        <dbReference type="ChEBI" id="CHEBI:29105"/>
    </ligand>
</feature>
<keyword evidence="4" id="KW-0805">Transcription regulation</keyword>
<name>A0AA41UEB6_9HYPH</name>
<feature type="binding site" evidence="7">
    <location>
        <position position="132"/>
    </location>
    <ligand>
        <name>Zn(2+)</name>
        <dbReference type="ChEBI" id="CHEBI:29105"/>
    </ligand>
</feature>
<dbReference type="EMBL" id="JALAZD010000001">
    <property type="protein sequence ID" value="MCI0125321.1"/>
    <property type="molecule type" value="Genomic_DNA"/>
</dbReference>
<dbReference type="GO" id="GO:0005829">
    <property type="term" value="C:cytosol"/>
    <property type="evidence" value="ECO:0007669"/>
    <property type="project" value="TreeGrafter"/>
</dbReference>
<evidence type="ECO:0000313" key="9">
    <source>
        <dbReference type="Proteomes" id="UP001156140"/>
    </source>
</evidence>
<dbReference type="Proteomes" id="UP001156140">
    <property type="component" value="Unassembled WGS sequence"/>
</dbReference>
<evidence type="ECO:0000256" key="5">
    <source>
        <dbReference type="ARBA" id="ARBA00023125"/>
    </source>
</evidence>
<accession>A0AA41UEB6</accession>
<dbReference type="GO" id="GO:0045892">
    <property type="term" value="P:negative regulation of DNA-templated transcription"/>
    <property type="evidence" value="ECO:0007669"/>
    <property type="project" value="TreeGrafter"/>
</dbReference>
<sequence>MTHVHEEPAEALTRNQGLVLGTLTGADAPLSAYDILDRLRDDGLRAPLQVYRALDKLVERGLAHRLESLNAFVACADAHCHRAGGIIAFAICEKCGRVDEFADDTVRERLVGWAGENGFKPSRTTIELRGTCKECLAQAA</sequence>
<dbReference type="InterPro" id="IPR036390">
    <property type="entry name" value="WH_DNA-bd_sf"/>
</dbReference>
<dbReference type="GO" id="GO:1900376">
    <property type="term" value="P:regulation of secondary metabolite biosynthetic process"/>
    <property type="evidence" value="ECO:0007669"/>
    <property type="project" value="TreeGrafter"/>
</dbReference>
<dbReference type="InterPro" id="IPR043135">
    <property type="entry name" value="Fur_C"/>
</dbReference>
<comment type="similarity">
    <text evidence="1">Belongs to the Fur family.</text>
</comment>
<keyword evidence="3 7" id="KW-0862">Zinc</keyword>
<evidence type="ECO:0000256" key="7">
    <source>
        <dbReference type="PIRSR" id="PIRSR602481-1"/>
    </source>
</evidence>
<evidence type="ECO:0000256" key="6">
    <source>
        <dbReference type="ARBA" id="ARBA00023163"/>
    </source>
</evidence>
<dbReference type="GO" id="GO:0003700">
    <property type="term" value="F:DNA-binding transcription factor activity"/>
    <property type="evidence" value="ECO:0007669"/>
    <property type="project" value="InterPro"/>
</dbReference>
<evidence type="ECO:0000313" key="8">
    <source>
        <dbReference type="EMBL" id="MCI0125321.1"/>
    </source>
</evidence>
<keyword evidence="7" id="KW-0479">Metal-binding</keyword>
<evidence type="ECO:0000256" key="2">
    <source>
        <dbReference type="ARBA" id="ARBA00022491"/>
    </source>
</evidence>
<gene>
    <name evidence="8" type="ORF">ML536_00620</name>
</gene>
<feature type="binding site" evidence="7">
    <location>
        <position position="92"/>
    </location>
    <ligand>
        <name>Zn(2+)</name>
        <dbReference type="ChEBI" id="CHEBI:29105"/>
    </ligand>
</feature>
<dbReference type="InterPro" id="IPR036388">
    <property type="entry name" value="WH-like_DNA-bd_sf"/>
</dbReference>
<organism evidence="8 9">
    <name type="scientific">Paradevosia shaoguanensis</name>
    <dbReference type="NCBI Taxonomy" id="1335043"/>
    <lineage>
        <taxon>Bacteria</taxon>
        <taxon>Pseudomonadati</taxon>
        <taxon>Pseudomonadota</taxon>
        <taxon>Alphaproteobacteria</taxon>
        <taxon>Hyphomicrobiales</taxon>
        <taxon>Devosiaceae</taxon>
        <taxon>Paradevosia</taxon>
    </lineage>
</organism>
<dbReference type="GO" id="GO:0000976">
    <property type="term" value="F:transcription cis-regulatory region binding"/>
    <property type="evidence" value="ECO:0007669"/>
    <property type="project" value="TreeGrafter"/>
</dbReference>
<keyword evidence="9" id="KW-1185">Reference proteome</keyword>
<keyword evidence="6" id="KW-0804">Transcription</keyword>
<evidence type="ECO:0000256" key="3">
    <source>
        <dbReference type="ARBA" id="ARBA00022833"/>
    </source>
</evidence>
<keyword evidence="5" id="KW-0238">DNA-binding</keyword>
<dbReference type="AlphaFoldDB" id="A0AA41UEB6"/>
<feature type="binding site" evidence="7">
    <location>
        <position position="95"/>
    </location>
    <ligand>
        <name>Zn(2+)</name>
        <dbReference type="ChEBI" id="CHEBI:29105"/>
    </ligand>
</feature>
<dbReference type="GO" id="GO:0008270">
    <property type="term" value="F:zinc ion binding"/>
    <property type="evidence" value="ECO:0007669"/>
    <property type="project" value="TreeGrafter"/>
</dbReference>
<dbReference type="Gene3D" id="3.30.1490.190">
    <property type="match status" value="1"/>
</dbReference>
<evidence type="ECO:0000256" key="4">
    <source>
        <dbReference type="ARBA" id="ARBA00023015"/>
    </source>
</evidence>
<protein>
    <submittedName>
        <fullName evidence="8">Transcriptional repressor</fullName>
    </submittedName>
</protein>
<comment type="caution">
    <text evidence="8">The sequence shown here is derived from an EMBL/GenBank/DDBJ whole genome shotgun (WGS) entry which is preliminary data.</text>
</comment>
<dbReference type="PANTHER" id="PTHR33202">
    <property type="entry name" value="ZINC UPTAKE REGULATION PROTEIN"/>
    <property type="match status" value="1"/>
</dbReference>
<dbReference type="InterPro" id="IPR002481">
    <property type="entry name" value="FUR"/>
</dbReference>